<evidence type="ECO:0000313" key="2">
    <source>
        <dbReference type="EMBL" id="WTP91341.1"/>
    </source>
</evidence>
<dbReference type="PROSITE" id="PS51819">
    <property type="entry name" value="VOC"/>
    <property type="match status" value="1"/>
</dbReference>
<dbReference type="EMBL" id="CP108140">
    <property type="protein sequence ID" value="WTP91341.1"/>
    <property type="molecule type" value="Genomic_DNA"/>
</dbReference>
<name>A0AAU1I8E0_9ACTN</name>
<dbReference type="Pfam" id="PF18029">
    <property type="entry name" value="Glyoxalase_6"/>
    <property type="match status" value="1"/>
</dbReference>
<gene>
    <name evidence="2" type="ORF">OG477_41205</name>
</gene>
<accession>A0AAU1I8E0</accession>
<organism evidence="2">
    <name type="scientific">Streptomyces sp. NBC_00180</name>
    <dbReference type="NCBI Taxonomy" id="2903632"/>
    <lineage>
        <taxon>Bacteria</taxon>
        <taxon>Bacillati</taxon>
        <taxon>Actinomycetota</taxon>
        <taxon>Actinomycetes</taxon>
        <taxon>Kitasatosporales</taxon>
        <taxon>Streptomycetaceae</taxon>
        <taxon>Streptomyces</taxon>
    </lineage>
</organism>
<dbReference type="CDD" id="cd06587">
    <property type="entry name" value="VOC"/>
    <property type="match status" value="1"/>
</dbReference>
<reference evidence="2" key="1">
    <citation type="submission" date="2022-10" db="EMBL/GenBank/DDBJ databases">
        <title>The complete genomes of actinobacterial strains from the NBC collection.</title>
        <authorList>
            <person name="Joergensen T.S."/>
            <person name="Alvarez Arevalo M."/>
            <person name="Sterndorff E.B."/>
            <person name="Faurdal D."/>
            <person name="Vuksanovic O."/>
            <person name="Mourched A.-S."/>
            <person name="Charusanti P."/>
            <person name="Shaw S."/>
            <person name="Blin K."/>
            <person name="Weber T."/>
        </authorList>
    </citation>
    <scope>NUCLEOTIDE SEQUENCE</scope>
    <source>
        <strain evidence="2">NBC 00180</strain>
    </source>
</reference>
<dbReference type="PANTHER" id="PTHR35908">
    <property type="entry name" value="HYPOTHETICAL FUSION PROTEIN"/>
    <property type="match status" value="1"/>
</dbReference>
<evidence type="ECO:0000259" key="1">
    <source>
        <dbReference type="PROSITE" id="PS51819"/>
    </source>
</evidence>
<protein>
    <submittedName>
        <fullName evidence="2">VOC family protein</fullName>
    </submittedName>
</protein>
<dbReference type="Gene3D" id="3.10.180.10">
    <property type="entry name" value="2,3-Dihydroxybiphenyl 1,2-Dioxygenase, domain 1"/>
    <property type="match status" value="1"/>
</dbReference>
<sequence>MSTPEIRLLSIDFDCLDPHEPARFYSSALDLPVLYSSDDFVLLGREGAPGLGFIRQADFRPPTWPDPAQGKQAHPELSVDDLDAAQERMLALGATVPSFQPRPDAWRVLLDPAGHPFCLAKHGI</sequence>
<dbReference type="PANTHER" id="PTHR35908:SF1">
    <property type="entry name" value="CONSERVED PROTEIN"/>
    <property type="match status" value="1"/>
</dbReference>
<dbReference type="InterPro" id="IPR041581">
    <property type="entry name" value="Glyoxalase_6"/>
</dbReference>
<dbReference type="SUPFAM" id="SSF54593">
    <property type="entry name" value="Glyoxalase/Bleomycin resistance protein/Dihydroxybiphenyl dioxygenase"/>
    <property type="match status" value="1"/>
</dbReference>
<proteinExistence type="predicted"/>
<feature type="domain" description="VOC" evidence="1">
    <location>
        <begin position="7"/>
        <end position="122"/>
    </location>
</feature>
<dbReference type="InterPro" id="IPR037523">
    <property type="entry name" value="VOC_core"/>
</dbReference>
<dbReference type="InterPro" id="IPR029068">
    <property type="entry name" value="Glyas_Bleomycin-R_OHBP_Dase"/>
</dbReference>
<dbReference type="AlphaFoldDB" id="A0AAU1I8E0"/>